<evidence type="ECO:0000256" key="1">
    <source>
        <dbReference type="SAM" id="MobiDB-lite"/>
    </source>
</evidence>
<comment type="caution">
    <text evidence="3">The sequence shown here is derived from an EMBL/GenBank/DDBJ whole genome shotgun (WGS) entry which is preliminary data.</text>
</comment>
<dbReference type="AlphaFoldDB" id="A0A024FU65"/>
<dbReference type="SUPFAM" id="SSF50156">
    <property type="entry name" value="PDZ domain-like"/>
    <property type="match status" value="1"/>
</dbReference>
<feature type="region of interest" description="Disordered" evidence="1">
    <location>
        <begin position="348"/>
        <end position="425"/>
    </location>
</feature>
<reference evidence="3 4" key="1">
    <citation type="submission" date="2012-05" db="EMBL/GenBank/DDBJ databases">
        <title>Recombination and specialization in a pathogen metapopulation.</title>
        <authorList>
            <person name="Gardiner A."/>
            <person name="Kemen E."/>
            <person name="Schultz-Larsen T."/>
            <person name="MacLean D."/>
            <person name="Van Oosterhout C."/>
            <person name="Jones J.D.G."/>
        </authorList>
    </citation>
    <scope>NUCLEOTIDE SEQUENCE [LARGE SCALE GENOMIC DNA]</scope>
    <source>
        <strain evidence="3 4">Ac Nc2</strain>
    </source>
</reference>
<accession>A0A024FU65</accession>
<evidence type="ECO:0000313" key="4">
    <source>
        <dbReference type="Proteomes" id="UP000053237"/>
    </source>
</evidence>
<evidence type="ECO:0000259" key="2">
    <source>
        <dbReference type="PROSITE" id="PS50106"/>
    </source>
</evidence>
<evidence type="ECO:0000313" key="3">
    <source>
        <dbReference type="EMBL" id="CCI10561.1"/>
    </source>
</evidence>
<feature type="region of interest" description="Disordered" evidence="1">
    <location>
        <begin position="608"/>
        <end position="636"/>
    </location>
</feature>
<sequence>MISNRIVCFGKKKNRELSLIEMQDYLVNWEAGTLGLTFRPELGTELPPVVFQVLNEKSIARFSGVQVGDLLVSINGKKTSFLGYDRAMRRLYKGKLPMMLHFRTPLKNHVLQSQFGANDCTLHHTEERSLPSCSRPGALPMLEDHGPTIEPATENVYDPICHYPEERVRHEDPLYSPTSPARAPTDGTVPGNYRRMRQSSPSEPQTQSSRKKIQINETRQKEISSEKQPKTKKPFKVVWERGNLGMSFCKYREDVPLPMVDFILDDGCNGSPGQVTIGQNIDRVRVGDVLVGINSYKTKRLGFEKSLFLLNSVSKPVILRFISTVSESADKTSACSSELMPDIQLRTDRTERSRTSSRCEKRRNLWGEQGKRDKHIKEDIDGRKHSVAQTSGKADRLHSDVSRERCDTRHSTNRTISASRKEHTLKTQQLPTTNSRVYKSQPHEAIVNYKEKNENVRGDSIKSQMLHEAKKLRQSQVLDNLKQSSSKSPVSLAASMMLIIGMSEEPIDRIKFAGVPLFSIKEGTTEAQLLQVYAQACIAARKKKEHKYLTLATDKSAAPSSQKKDHKHSTLTSKKSNIPSFEAVSARARETTPQNACEGLTVSALRTTPNFQMRAPDKASDRQVDTQSSQFKSTDMSISKPVFNEKESLMHSNSNVAMFALRCADSSQSFNANQVVKIKRTMETSTRTDRAISSDFIPLNTDNTVDAARRLSRKVNDRINSYTSEGIRSGASLSDNVSTLARQYTIRSDGCLESVRTDSSSSKVDVDALAMNESRLDCEGSVSISHSTHLEQAHKLKAYLGGHLDRRSETLILQKAALIEEIKILVESIRMDNKSVTEEANETCRQCGNADNGMLTTDACDLCRERFFVCDQSPVSTIDAEFILRTSESATSKSAVIECENGNDLEEVLSDGTYEDDTRETRVSEDDCLLSEELDEDVFDSFVRCHLSQADIFWDTE</sequence>
<feature type="compositionally biased region" description="Basic and acidic residues" evidence="1">
    <location>
        <begin position="615"/>
        <end position="624"/>
    </location>
</feature>
<dbReference type="Proteomes" id="UP000053237">
    <property type="component" value="Unassembled WGS sequence"/>
</dbReference>
<name>A0A024FU65_9STRA</name>
<dbReference type="InParanoid" id="A0A024FU65"/>
<gene>
    <name evidence="3" type="ORF">BN9_107490</name>
</gene>
<dbReference type="EMBL" id="CAIX01000297">
    <property type="protein sequence ID" value="CCI10561.1"/>
    <property type="molecule type" value="Genomic_DNA"/>
</dbReference>
<protein>
    <recommendedName>
        <fullName evidence="2">PDZ domain-containing protein</fullName>
    </recommendedName>
</protein>
<dbReference type="InterPro" id="IPR001478">
    <property type="entry name" value="PDZ"/>
</dbReference>
<keyword evidence="4" id="KW-1185">Reference proteome</keyword>
<feature type="compositionally biased region" description="Basic and acidic residues" evidence="1">
    <location>
        <begin position="348"/>
        <end position="384"/>
    </location>
</feature>
<organism evidence="3 4">
    <name type="scientific">Albugo candida</name>
    <dbReference type="NCBI Taxonomy" id="65357"/>
    <lineage>
        <taxon>Eukaryota</taxon>
        <taxon>Sar</taxon>
        <taxon>Stramenopiles</taxon>
        <taxon>Oomycota</taxon>
        <taxon>Peronosporomycetes</taxon>
        <taxon>Albuginales</taxon>
        <taxon>Albuginaceae</taxon>
        <taxon>Albugo</taxon>
    </lineage>
</organism>
<dbReference type="InterPro" id="IPR036034">
    <property type="entry name" value="PDZ_sf"/>
</dbReference>
<feature type="compositionally biased region" description="Polar residues" evidence="1">
    <location>
        <begin position="625"/>
        <end position="636"/>
    </location>
</feature>
<feature type="region of interest" description="Disordered" evidence="1">
    <location>
        <begin position="169"/>
        <end position="232"/>
    </location>
</feature>
<feature type="compositionally biased region" description="Low complexity" evidence="1">
    <location>
        <begin position="198"/>
        <end position="208"/>
    </location>
</feature>
<feature type="domain" description="PDZ" evidence="2">
    <location>
        <begin position="30"/>
        <end position="91"/>
    </location>
</feature>
<dbReference type="PROSITE" id="PS50106">
    <property type="entry name" value="PDZ"/>
    <property type="match status" value="1"/>
</dbReference>
<proteinExistence type="predicted"/>
<dbReference type="OrthoDB" id="167111at2759"/>
<feature type="compositionally biased region" description="Basic and acidic residues" evidence="1">
    <location>
        <begin position="393"/>
        <end position="410"/>
    </location>
</feature>
<feature type="compositionally biased region" description="Basic and acidic residues" evidence="1">
    <location>
        <begin position="218"/>
        <end position="229"/>
    </location>
</feature>
<feature type="region of interest" description="Disordered" evidence="1">
    <location>
        <begin position="553"/>
        <end position="576"/>
    </location>
</feature>